<keyword evidence="11 19" id="KW-0274">FAD</keyword>
<dbReference type="Gene3D" id="3.90.700.10">
    <property type="entry name" value="Succinate dehydrogenase/fumarate reductase flavoprotein, catalytic domain"/>
    <property type="match status" value="1"/>
</dbReference>
<evidence type="ECO:0000256" key="7">
    <source>
        <dbReference type="ARBA" id="ARBA00022448"/>
    </source>
</evidence>
<dbReference type="InterPro" id="IPR015939">
    <property type="entry name" value="Fum_Rdtase/Succ_DH_flav-like_C"/>
</dbReference>
<dbReference type="EMBL" id="BSNC01000001">
    <property type="protein sequence ID" value="GLP94869.1"/>
    <property type="molecule type" value="Genomic_DNA"/>
</dbReference>
<evidence type="ECO:0000256" key="4">
    <source>
        <dbReference type="ARBA" id="ARBA00008040"/>
    </source>
</evidence>
<dbReference type="InterPro" id="IPR003952">
    <property type="entry name" value="FRD_SDH_FAD_BS"/>
</dbReference>
<keyword evidence="21" id="KW-0816">Tricarboxylic acid cycle</keyword>
<dbReference type="GO" id="GO:0050660">
    <property type="term" value="F:flavin adenine dinucleotide binding"/>
    <property type="evidence" value="ECO:0007669"/>
    <property type="project" value="UniProtKB-UniRule"/>
</dbReference>
<dbReference type="InterPro" id="IPR027477">
    <property type="entry name" value="Succ_DH/fumarate_Rdtase_cat_sf"/>
</dbReference>
<dbReference type="InterPro" id="IPR036188">
    <property type="entry name" value="FAD/NAD-bd_sf"/>
</dbReference>
<dbReference type="PANTHER" id="PTHR11632:SF51">
    <property type="entry name" value="SUCCINATE DEHYDROGENASE [UBIQUINONE] FLAVOPROTEIN SUBUNIT, MITOCHONDRIAL"/>
    <property type="match status" value="1"/>
</dbReference>
<evidence type="ECO:0000256" key="20">
    <source>
        <dbReference type="PIRSR" id="PIRSR611281-4"/>
    </source>
</evidence>
<feature type="binding site" evidence="19">
    <location>
        <position position="221"/>
    </location>
    <ligand>
        <name>FAD</name>
        <dbReference type="ChEBI" id="CHEBI:57692"/>
    </ligand>
</feature>
<keyword evidence="9 21" id="KW-0997">Cell inner membrane</keyword>
<dbReference type="PANTHER" id="PTHR11632">
    <property type="entry name" value="SUCCINATE DEHYDROGENASE 2 FLAVOPROTEIN SUBUNIT"/>
    <property type="match status" value="1"/>
</dbReference>
<feature type="binding site" evidence="18">
    <location>
        <position position="354"/>
    </location>
    <ligand>
        <name>substrate</name>
    </ligand>
</feature>
<keyword evidence="7 21" id="KW-0813">Transport</keyword>
<dbReference type="Pfam" id="PF02910">
    <property type="entry name" value="Succ_DH_flav_C"/>
    <property type="match status" value="1"/>
</dbReference>
<dbReference type="InterPro" id="IPR011281">
    <property type="entry name" value="Succ_DH_flav_su_fwd"/>
</dbReference>
<keyword evidence="8" id="KW-1003">Cell membrane</keyword>
<dbReference type="GO" id="GO:0022900">
    <property type="term" value="P:electron transport chain"/>
    <property type="evidence" value="ECO:0007669"/>
    <property type="project" value="UniProtKB-UniRule"/>
</dbReference>
<dbReference type="GO" id="GO:0005886">
    <property type="term" value="C:plasma membrane"/>
    <property type="evidence" value="ECO:0007669"/>
    <property type="project" value="UniProtKB-SubCell"/>
</dbReference>
<evidence type="ECO:0000256" key="11">
    <source>
        <dbReference type="ARBA" id="ARBA00022827"/>
    </source>
</evidence>
<dbReference type="InterPro" id="IPR003953">
    <property type="entry name" value="FAD-dep_OxRdtase_2_FAD-bd"/>
</dbReference>
<dbReference type="SUPFAM" id="SSF56425">
    <property type="entry name" value="Succinate dehydrogenase/fumarate reductase flavoprotein, catalytic domain"/>
    <property type="match status" value="1"/>
</dbReference>
<organism evidence="24 25">
    <name type="scientific">Paraferrimonas sedimenticola</name>
    <dbReference type="NCBI Taxonomy" id="375674"/>
    <lineage>
        <taxon>Bacteria</taxon>
        <taxon>Pseudomonadati</taxon>
        <taxon>Pseudomonadota</taxon>
        <taxon>Gammaproteobacteria</taxon>
        <taxon>Alteromonadales</taxon>
        <taxon>Ferrimonadaceae</taxon>
        <taxon>Paraferrimonas</taxon>
    </lineage>
</organism>
<evidence type="ECO:0000256" key="6">
    <source>
        <dbReference type="ARBA" id="ARBA00019965"/>
    </source>
</evidence>
<dbReference type="InterPro" id="IPR030664">
    <property type="entry name" value="SdhA/FrdA/AprA"/>
</dbReference>
<proteinExistence type="inferred from homology"/>
<accession>A0AA37VSH1</accession>
<keyword evidence="10 19" id="KW-0285">Flavoprotein</keyword>
<feature type="binding site" evidence="19">
    <location>
        <begin position="404"/>
        <end position="405"/>
    </location>
    <ligand>
        <name>FAD</name>
        <dbReference type="ChEBI" id="CHEBI:57692"/>
    </ligand>
</feature>
<dbReference type="SUPFAM" id="SSF51905">
    <property type="entry name" value="FAD/NAD(P)-binding domain"/>
    <property type="match status" value="1"/>
</dbReference>
<evidence type="ECO:0000256" key="5">
    <source>
        <dbReference type="ARBA" id="ARBA00012792"/>
    </source>
</evidence>
<dbReference type="EC" id="1.3.5.1" evidence="5 21"/>
<evidence type="ECO:0000256" key="1">
    <source>
        <dbReference type="ARBA" id="ARBA00002054"/>
    </source>
</evidence>
<keyword evidence="13 21" id="KW-0560">Oxidoreductase</keyword>
<evidence type="ECO:0000256" key="18">
    <source>
        <dbReference type="PIRSR" id="PIRSR611281-2"/>
    </source>
</evidence>
<keyword evidence="14 21" id="KW-0472">Membrane</keyword>
<dbReference type="Gene3D" id="4.10.80.40">
    <property type="entry name" value="succinate dehydrogenase protein domain"/>
    <property type="match status" value="1"/>
</dbReference>
<dbReference type="GO" id="GO:0009061">
    <property type="term" value="P:anaerobic respiration"/>
    <property type="evidence" value="ECO:0007669"/>
    <property type="project" value="TreeGrafter"/>
</dbReference>
<dbReference type="SUPFAM" id="SSF46977">
    <property type="entry name" value="Succinate dehydrogenase/fumarate reductase flavoprotein C-terminal domain"/>
    <property type="match status" value="1"/>
</dbReference>
<feature type="active site" description="Proton acceptor" evidence="17">
    <location>
        <position position="286"/>
    </location>
</feature>
<comment type="subcellular location">
    <subcellularLocation>
        <location evidence="2 21">Cell inner membrane</location>
        <topology evidence="2 21">Peripheral membrane protein</topology>
        <orientation evidence="2 21">Cytoplasmic side</orientation>
    </subcellularLocation>
</comment>
<dbReference type="InterPro" id="IPR037099">
    <property type="entry name" value="Fum_R/Succ_DH_flav-like_C_sf"/>
</dbReference>
<dbReference type="Proteomes" id="UP001161422">
    <property type="component" value="Unassembled WGS sequence"/>
</dbReference>
<protein>
    <recommendedName>
        <fullName evidence="6 16">Succinate dehydrogenase flavoprotein subunit</fullName>
        <ecNumber evidence="5 21">1.3.5.1</ecNumber>
    </recommendedName>
</protein>
<evidence type="ECO:0000256" key="3">
    <source>
        <dbReference type="ARBA" id="ARBA00004894"/>
    </source>
</evidence>
<dbReference type="Gene3D" id="1.20.58.100">
    <property type="entry name" value="Fumarate reductase/succinate dehydrogenase flavoprotein-like, C-terminal domain"/>
    <property type="match status" value="1"/>
</dbReference>
<dbReference type="InterPro" id="IPR014006">
    <property type="entry name" value="Succ_Dhase_FrdA_Gneg"/>
</dbReference>
<comment type="pathway">
    <text evidence="3 21">Carbohydrate metabolism; tricarboxylic acid cycle; fumarate from succinate (bacterial route): step 1/1.</text>
</comment>
<evidence type="ECO:0000256" key="21">
    <source>
        <dbReference type="RuleBase" id="RU362051"/>
    </source>
</evidence>
<feature type="binding site" evidence="18">
    <location>
        <position position="254"/>
    </location>
    <ligand>
        <name>substrate</name>
    </ligand>
</feature>
<dbReference type="Pfam" id="PF00890">
    <property type="entry name" value="FAD_binding_2"/>
    <property type="match status" value="1"/>
</dbReference>
<evidence type="ECO:0000256" key="16">
    <source>
        <dbReference type="NCBIfam" id="TIGR01816"/>
    </source>
</evidence>
<reference evidence="24" key="2">
    <citation type="submission" date="2023-01" db="EMBL/GenBank/DDBJ databases">
        <title>Draft genome sequence of Paraferrimonas sedimenticola strain NBRC 101628.</title>
        <authorList>
            <person name="Sun Q."/>
            <person name="Mori K."/>
        </authorList>
    </citation>
    <scope>NUCLEOTIDE SEQUENCE</scope>
    <source>
        <strain evidence="24">NBRC 101628</strain>
    </source>
</reference>
<dbReference type="AlphaFoldDB" id="A0AA37VSH1"/>
<evidence type="ECO:0000259" key="22">
    <source>
        <dbReference type="Pfam" id="PF00890"/>
    </source>
</evidence>
<evidence type="ECO:0000313" key="24">
    <source>
        <dbReference type="EMBL" id="GLP94869.1"/>
    </source>
</evidence>
<evidence type="ECO:0000256" key="9">
    <source>
        <dbReference type="ARBA" id="ARBA00022519"/>
    </source>
</evidence>
<dbReference type="NCBIfam" id="TIGR01812">
    <property type="entry name" value="sdhA_frdA_Gneg"/>
    <property type="match status" value="1"/>
</dbReference>
<comment type="catalytic activity">
    <reaction evidence="15 21">
        <text>a quinone + succinate = fumarate + a quinol</text>
        <dbReference type="Rhea" id="RHEA:40523"/>
        <dbReference type="ChEBI" id="CHEBI:24646"/>
        <dbReference type="ChEBI" id="CHEBI:29806"/>
        <dbReference type="ChEBI" id="CHEBI:30031"/>
        <dbReference type="ChEBI" id="CHEBI:132124"/>
        <dbReference type="EC" id="1.3.5.1"/>
    </reaction>
</comment>
<evidence type="ECO:0000256" key="2">
    <source>
        <dbReference type="ARBA" id="ARBA00004515"/>
    </source>
</evidence>
<sequence>MKIQVREYDAIVIGAGGAGMRAALQISKEGKSCALLSKVFPTRSHTVSAQGGITVALGNAHEDNWEWHMYDTVKGSDYIGDQDAIEYMCKTGPEAIFELENMGLPFSRFEDGRVYQRPFGGQSKAFGGEQAARTAAAADRTGHALLHCLYQQNVKNQTEVFSEWYALDLVKNDDGAVVGATAIDIETGEVVYFKAKATVLATGGAGRIFASTTNAHINTGDGVGMAARAGIQLQDMEMWQFHPTGIAGAGVLVTEGCRGEGGYLLNKDGERFMERYAPNAKDLAGRDVVARSMMTEIREGRGCDGPWGPHIKLKLDHLGKEVLESRLPGICELSRTFAHVDPVEEPIPVIPTCHYQMGGIPTKWTGQVVNMDENGNDYDIHGLLAVGEIACVSVHGANRLGGNSLLDLVVFGRAAGKHLGETLDSIPEPKEATQANLDAALERYNRWENNKDGEDPTQIRKDLQMCMQLNFSVFRTGEAMAEGLEELKKIRERLANAKLSDNSAEFNTQRIECLELDNLMSTAIATAYAANYRTESRGAHSREDFLERDDENWLCHSIFDPVSESMQKREVNMTPVTREAFPPKKRTY</sequence>
<keyword evidence="25" id="KW-1185">Reference proteome</keyword>
<evidence type="ECO:0000256" key="13">
    <source>
        <dbReference type="ARBA" id="ARBA00023002"/>
    </source>
</evidence>
<dbReference type="PIRSF" id="PIRSF000171">
    <property type="entry name" value="SDHA_APRA_LASPO"/>
    <property type="match status" value="1"/>
</dbReference>
<comment type="function">
    <text evidence="1">Two distinct, membrane-bound, FAD-containing enzymes are responsible for the catalysis of fumarate and succinate interconversion; the fumarate reductase is used in anaerobic growth, and the succinate dehydrogenase is used in aerobic growth.</text>
</comment>
<dbReference type="RefSeq" id="WP_095506233.1">
    <property type="nucleotide sequence ID" value="NZ_BSNC01000001.1"/>
</dbReference>
<dbReference type="NCBIfam" id="TIGR01816">
    <property type="entry name" value="sdhA_forward"/>
    <property type="match status" value="1"/>
</dbReference>
<feature type="binding site" evidence="18">
    <location>
        <position position="399"/>
    </location>
    <ligand>
        <name>substrate</name>
    </ligand>
</feature>
<dbReference type="PROSITE" id="PS00504">
    <property type="entry name" value="FRD_SDH_FAD_BINDING"/>
    <property type="match status" value="1"/>
</dbReference>
<feature type="binding site" evidence="18">
    <location>
        <position position="242"/>
    </location>
    <ligand>
        <name>substrate</name>
    </ligand>
</feature>
<name>A0AA37VSH1_9GAMM</name>
<keyword evidence="12 21" id="KW-0249">Electron transport</keyword>
<evidence type="ECO:0000256" key="15">
    <source>
        <dbReference type="ARBA" id="ARBA00049220"/>
    </source>
</evidence>
<evidence type="ECO:0000256" key="19">
    <source>
        <dbReference type="PIRSR" id="PIRSR611281-3"/>
    </source>
</evidence>
<dbReference type="GO" id="GO:0006099">
    <property type="term" value="P:tricarboxylic acid cycle"/>
    <property type="evidence" value="ECO:0007669"/>
    <property type="project" value="UniProtKB-UniRule"/>
</dbReference>
<evidence type="ECO:0000256" key="17">
    <source>
        <dbReference type="PIRSR" id="PIRSR000171-1"/>
    </source>
</evidence>
<dbReference type="Gene3D" id="3.50.50.60">
    <property type="entry name" value="FAD/NAD(P)-binding domain"/>
    <property type="match status" value="1"/>
</dbReference>
<feature type="domain" description="Fumarate reductase/succinate dehydrogenase flavoprotein-like C-terminal" evidence="23">
    <location>
        <begin position="460"/>
        <end position="588"/>
    </location>
</feature>
<evidence type="ECO:0000259" key="23">
    <source>
        <dbReference type="Pfam" id="PF02910"/>
    </source>
</evidence>
<feature type="binding site" evidence="19">
    <location>
        <begin position="14"/>
        <end position="19"/>
    </location>
    <ligand>
        <name>FAD</name>
        <dbReference type="ChEBI" id="CHEBI:57692"/>
    </ligand>
</feature>
<dbReference type="FunFam" id="4.10.80.40:FF:000001">
    <property type="entry name" value="Succinate dehydrogenase flavoprotein subunit"/>
    <property type="match status" value="1"/>
</dbReference>
<dbReference type="GO" id="GO:0008177">
    <property type="term" value="F:succinate dehydrogenase (quinone) activity"/>
    <property type="evidence" value="ECO:0007669"/>
    <property type="project" value="UniProtKB-EC"/>
</dbReference>
<evidence type="ECO:0000256" key="12">
    <source>
        <dbReference type="ARBA" id="ARBA00022982"/>
    </source>
</evidence>
<dbReference type="FunFam" id="3.90.700.10:FF:000001">
    <property type="entry name" value="Mitochondrial succinate dehydrogenase flavoprotein subunit"/>
    <property type="match status" value="1"/>
</dbReference>
<dbReference type="FunFam" id="1.20.58.100:FF:000001">
    <property type="entry name" value="Succinate dehydrogenase flavoprotein subunit (SdhA)"/>
    <property type="match status" value="1"/>
</dbReference>
<evidence type="ECO:0000256" key="14">
    <source>
        <dbReference type="ARBA" id="ARBA00023136"/>
    </source>
</evidence>
<feature type="modified residue" description="Tele-8alpha-FAD histidine" evidence="20">
    <location>
        <position position="45"/>
    </location>
</feature>
<evidence type="ECO:0000256" key="8">
    <source>
        <dbReference type="ARBA" id="ARBA00022475"/>
    </source>
</evidence>
<feature type="binding site" evidence="19">
    <location>
        <position position="388"/>
    </location>
    <ligand>
        <name>FAD</name>
        <dbReference type="ChEBI" id="CHEBI:57692"/>
    </ligand>
</feature>
<comment type="similarity">
    <text evidence="4 21">Belongs to the FAD-dependent oxidoreductase 2 family. FRD/SDH subfamily.</text>
</comment>
<feature type="domain" description="FAD-dependent oxidoreductase 2 FAD-binding" evidence="22">
    <location>
        <begin position="9"/>
        <end position="405"/>
    </location>
</feature>
<reference evidence="24" key="1">
    <citation type="journal article" date="2014" name="Int. J. Syst. Evol. Microbiol.">
        <title>Complete genome sequence of Corynebacterium casei LMG S-19264T (=DSM 44701T), isolated from a smear-ripened cheese.</title>
        <authorList>
            <consortium name="US DOE Joint Genome Institute (JGI-PGF)"/>
            <person name="Walter F."/>
            <person name="Albersmeier A."/>
            <person name="Kalinowski J."/>
            <person name="Ruckert C."/>
        </authorList>
    </citation>
    <scope>NUCLEOTIDE SEQUENCE</scope>
    <source>
        <strain evidence="24">NBRC 101628</strain>
    </source>
</reference>
<evidence type="ECO:0000256" key="10">
    <source>
        <dbReference type="ARBA" id="ARBA00022630"/>
    </source>
</evidence>
<dbReference type="GO" id="GO:0009055">
    <property type="term" value="F:electron transfer activity"/>
    <property type="evidence" value="ECO:0007669"/>
    <property type="project" value="TreeGrafter"/>
</dbReference>
<feature type="binding site" evidence="19">
    <location>
        <begin position="37"/>
        <end position="52"/>
    </location>
    <ligand>
        <name>FAD</name>
        <dbReference type="ChEBI" id="CHEBI:57692"/>
    </ligand>
</feature>
<comment type="caution">
    <text evidence="24">The sequence shown here is derived from an EMBL/GenBank/DDBJ whole genome shotgun (WGS) entry which is preliminary data.</text>
</comment>
<comment type="cofactor">
    <cofactor evidence="19">
        <name>FAD</name>
        <dbReference type="ChEBI" id="CHEBI:57692"/>
    </cofactor>
    <text evidence="19">Flavinylated by SdhE, about 5% flavinylation occurs in the absence of SdhE.</text>
</comment>
<evidence type="ECO:0000313" key="25">
    <source>
        <dbReference type="Proteomes" id="UP001161422"/>
    </source>
</evidence>
<gene>
    <name evidence="24" type="primary">sdhA</name>
    <name evidence="24" type="ORF">GCM10007895_01750</name>
</gene>